<dbReference type="EMBL" id="JAAITS010000009">
    <property type="protein sequence ID" value="NSG84734.1"/>
    <property type="molecule type" value="Genomic_DNA"/>
</dbReference>
<keyword evidence="2" id="KW-1185">Reference proteome</keyword>
<protein>
    <submittedName>
        <fullName evidence="1">Uncharacterized protein</fullName>
    </submittedName>
</protein>
<proteinExistence type="predicted"/>
<comment type="caution">
    <text evidence="1">The sequence shown here is derived from an EMBL/GenBank/DDBJ whole genome shotgun (WGS) entry which is preliminary data.</text>
</comment>
<sequence>MEEEKNVATAERNCSEQTDYLEQARKLADSYRLLIHRRDLLRQQYEDSKSWFYTKEEIVYKLSQGAHEESEHVQTSGLSNPVERTVLNCDKVLASMNREVQTQRTEQFLEPYYEVCEQIELFEVGLRSLRGQTRLVAEQLFVEGKKQTEITGADGNNLTRRTVVREKKNALVGIADTICRYQKR</sequence>
<accession>A0ABX2H3I1</accession>
<organism evidence="1 2">
    <name type="scientific">Blautia faecis</name>
    <dbReference type="NCBI Taxonomy" id="871665"/>
    <lineage>
        <taxon>Bacteria</taxon>
        <taxon>Bacillati</taxon>
        <taxon>Bacillota</taxon>
        <taxon>Clostridia</taxon>
        <taxon>Lachnospirales</taxon>
        <taxon>Lachnospiraceae</taxon>
        <taxon>Blautia</taxon>
    </lineage>
</organism>
<dbReference type="RefSeq" id="WP_173769459.1">
    <property type="nucleotide sequence ID" value="NZ_JAAITS010000009.1"/>
</dbReference>
<reference evidence="1 2" key="1">
    <citation type="journal article" date="2020" name="Cell Host Microbe">
        <title>Functional and Genomic Variation between Human-Derived Isolates of Lachnospiraceae Reveals Inter- and Intra-Species Diversity.</title>
        <authorList>
            <person name="Sorbara M.T."/>
            <person name="Littmann E.R."/>
            <person name="Fontana E."/>
            <person name="Moody T.U."/>
            <person name="Kohout C.E."/>
            <person name="Gjonbalaj M."/>
            <person name="Eaton V."/>
            <person name="Seok R."/>
            <person name="Leiner I.M."/>
            <person name="Pamer E.G."/>
        </authorList>
    </citation>
    <scope>NUCLEOTIDE SEQUENCE [LARGE SCALE GENOMIC DNA]</scope>
    <source>
        <strain evidence="1 2">MSK.17.74</strain>
    </source>
</reference>
<gene>
    <name evidence="1" type="ORF">G5B17_04645</name>
</gene>
<dbReference type="Proteomes" id="UP001644719">
    <property type="component" value="Unassembled WGS sequence"/>
</dbReference>
<evidence type="ECO:0000313" key="1">
    <source>
        <dbReference type="EMBL" id="NSG84734.1"/>
    </source>
</evidence>
<name>A0ABX2H3I1_9FIRM</name>
<evidence type="ECO:0000313" key="2">
    <source>
        <dbReference type="Proteomes" id="UP001644719"/>
    </source>
</evidence>